<dbReference type="PANTHER" id="PTHR43300">
    <property type="entry name" value="ACETYLTRANSFERASE"/>
    <property type="match status" value="1"/>
</dbReference>
<keyword evidence="3" id="KW-0677">Repeat</keyword>
<keyword evidence="6" id="KW-1185">Reference proteome</keyword>
<dbReference type="InterPro" id="IPR011004">
    <property type="entry name" value="Trimer_LpxA-like_sf"/>
</dbReference>
<sequence length="185" mass="20997">MSIINVIRQMRDLLLRKVLYRRYDIAEGFHAGLRVRIWGRQKVVIGRNFYIGRDSFIEADVVIGNNVMFGNRVAIIGRYDHHYQKPGVPIRLAEQIRDPAYNWKGLGMVTVIEDDVWIGYGSTVLCGVNIGEGSIIGAGSLVTKDVEPYSIYAGVPARKVRSRFDDPLDLQTHLKLVQSKYYGKL</sequence>
<evidence type="ECO:0000256" key="3">
    <source>
        <dbReference type="ARBA" id="ARBA00022737"/>
    </source>
</evidence>
<comment type="caution">
    <text evidence="5">The sequence shown here is derived from an EMBL/GenBank/DDBJ whole genome shotgun (WGS) entry which is preliminary data.</text>
</comment>
<organism evidence="5 6">
    <name type="scientific">Niastella yeongjuensis</name>
    <dbReference type="NCBI Taxonomy" id="354355"/>
    <lineage>
        <taxon>Bacteria</taxon>
        <taxon>Pseudomonadati</taxon>
        <taxon>Bacteroidota</taxon>
        <taxon>Chitinophagia</taxon>
        <taxon>Chitinophagales</taxon>
        <taxon>Chitinophagaceae</taxon>
        <taxon>Niastella</taxon>
    </lineage>
</organism>
<dbReference type="AlphaFoldDB" id="A0A1V9FCL6"/>
<proteinExistence type="inferred from homology"/>
<dbReference type="InterPro" id="IPR018357">
    <property type="entry name" value="Hexapep_transf_CS"/>
</dbReference>
<evidence type="ECO:0008006" key="7">
    <source>
        <dbReference type="Google" id="ProtNLM"/>
    </source>
</evidence>
<dbReference type="EMBL" id="LVXG01000002">
    <property type="protein sequence ID" value="OQP56022.1"/>
    <property type="molecule type" value="Genomic_DNA"/>
</dbReference>
<evidence type="ECO:0000313" key="5">
    <source>
        <dbReference type="EMBL" id="OQP56022.1"/>
    </source>
</evidence>
<dbReference type="CDD" id="cd04647">
    <property type="entry name" value="LbH_MAT_like"/>
    <property type="match status" value="1"/>
</dbReference>
<protein>
    <recommendedName>
        <fullName evidence="7">Acetyltransferase</fullName>
    </recommendedName>
</protein>
<dbReference type="InterPro" id="IPR001451">
    <property type="entry name" value="Hexapep"/>
</dbReference>
<name>A0A1V9FCL6_9BACT</name>
<dbReference type="PROSITE" id="PS00101">
    <property type="entry name" value="HEXAPEP_TRANSFERASES"/>
    <property type="match status" value="1"/>
</dbReference>
<evidence type="ECO:0000256" key="4">
    <source>
        <dbReference type="ARBA" id="ARBA00023315"/>
    </source>
</evidence>
<dbReference type="RefSeq" id="WP_081197230.1">
    <property type="nucleotide sequence ID" value="NZ_LVXG01000002.1"/>
</dbReference>
<evidence type="ECO:0000256" key="1">
    <source>
        <dbReference type="ARBA" id="ARBA00007274"/>
    </source>
</evidence>
<evidence type="ECO:0000313" key="6">
    <source>
        <dbReference type="Proteomes" id="UP000192610"/>
    </source>
</evidence>
<dbReference type="Gene3D" id="2.160.10.10">
    <property type="entry name" value="Hexapeptide repeat proteins"/>
    <property type="match status" value="1"/>
</dbReference>
<keyword evidence="4" id="KW-0012">Acyltransferase</keyword>
<evidence type="ECO:0000256" key="2">
    <source>
        <dbReference type="ARBA" id="ARBA00022679"/>
    </source>
</evidence>
<dbReference type="SUPFAM" id="SSF51161">
    <property type="entry name" value="Trimeric LpxA-like enzymes"/>
    <property type="match status" value="1"/>
</dbReference>
<dbReference type="STRING" id="354355.SAMN05660816_04916"/>
<dbReference type="Pfam" id="PF00132">
    <property type="entry name" value="Hexapep"/>
    <property type="match status" value="2"/>
</dbReference>
<reference evidence="6" key="1">
    <citation type="submission" date="2016-04" db="EMBL/GenBank/DDBJ databases">
        <authorList>
            <person name="Chen L."/>
            <person name="Zhuang W."/>
            <person name="Wang G."/>
        </authorList>
    </citation>
    <scope>NUCLEOTIDE SEQUENCE [LARGE SCALE GENOMIC DNA]</scope>
    <source>
        <strain evidence="6">17621</strain>
    </source>
</reference>
<dbReference type="OrthoDB" id="9814490at2"/>
<gene>
    <name evidence="5" type="ORF">A4H97_20795</name>
</gene>
<dbReference type="GO" id="GO:0016746">
    <property type="term" value="F:acyltransferase activity"/>
    <property type="evidence" value="ECO:0007669"/>
    <property type="project" value="UniProtKB-KW"/>
</dbReference>
<dbReference type="InterPro" id="IPR050179">
    <property type="entry name" value="Trans_hexapeptide_repeat"/>
</dbReference>
<comment type="similarity">
    <text evidence="1">Belongs to the transferase hexapeptide repeat family.</text>
</comment>
<accession>A0A1V9FCL6</accession>
<dbReference type="Proteomes" id="UP000192610">
    <property type="component" value="Unassembled WGS sequence"/>
</dbReference>
<keyword evidence="2" id="KW-0808">Transferase</keyword>
<dbReference type="PANTHER" id="PTHR43300:SF11">
    <property type="entry name" value="ACETYLTRANSFERASE RV3034C-RELATED"/>
    <property type="match status" value="1"/>
</dbReference>